<dbReference type="PIRSF" id="PIRSF015753">
    <property type="entry name" value="GST"/>
    <property type="match status" value="1"/>
</dbReference>
<dbReference type="Pfam" id="PF13409">
    <property type="entry name" value="GST_N_2"/>
    <property type="match status" value="1"/>
</dbReference>
<sequence>MGMLINGKWSDEDRIIVNDSYVRQTSVFSQTISDETINKIIEFPDRYVLIGSNSCQWSHRVMICRELKGLNEYIPLHIAHGPRNQGYAVNGGAHWRVPGSTINIRHLHQLYSHSDVTFTGRSTVPILWDSFDQKVISNESAQIMKAFDKAGDQINERTISATKTSVTLYPPNLKESMSLLDDNIYNGLSNGVYKAGFAQSQEAYNQAVIQVFNTLDDLEARLSKTRYLFGSSITASDLKLFTTLLRFDLVYYTLHRCSKKRIVDYPNLWGYARDLYAQERISFTVDFETILQTSFQNDTVNNPYNITPISPEMNWELPHNRAHLN</sequence>
<evidence type="ECO:0000313" key="3">
    <source>
        <dbReference type="Proteomes" id="UP001597294"/>
    </source>
</evidence>
<dbReference type="InterPro" id="IPR016639">
    <property type="entry name" value="GST_Omega/GSH"/>
</dbReference>
<dbReference type="EMBL" id="JBHUII010000006">
    <property type="protein sequence ID" value="MFD2206561.1"/>
    <property type="molecule type" value="Genomic_DNA"/>
</dbReference>
<dbReference type="InterPro" id="IPR036282">
    <property type="entry name" value="Glutathione-S-Trfase_C_sf"/>
</dbReference>
<evidence type="ECO:0000259" key="1">
    <source>
        <dbReference type="Pfam" id="PF13409"/>
    </source>
</evidence>
<proteinExistence type="predicted"/>
<dbReference type="SUPFAM" id="SSF52833">
    <property type="entry name" value="Thioredoxin-like"/>
    <property type="match status" value="1"/>
</dbReference>
<dbReference type="Gene3D" id="1.20.1050.10">
    <property type="match status" value="1"/>
</dbReference>
<feature type="domain" description="GST N-terminal" evidence="1">
    <location>
        <begin position="55"/>
        <end position="149"/>
    </location>
</feature>
<keyword evidence="3" id="KW-1185">Reference proteome</keyword>
<dbReference type="InterPro" id="IPR047047">
    <property type="entry name" value="GST_Omega-like_C"/>
</dbReference>
<dbReference type="CDD" id="cd03190">
    <property type="entry name" value="GST_C_Omega_like"/>
    <property type="match status" value="1"/>
</dbReference>
<dbReference type="SUPFAM" id="SSF47616">
    <property type="entry name" value="GST C-terminal domain-like"/>
    <property type="match status" value="1"/>
</dbReference>
<dbReference type="RefSeq" id="WP_380252313.1">
    <property type="nucleotide sequence ID" value="NZ_JBHUII010000006.1"/>
</dbReference>
<evidence type="ECO:0000313" key="2">
    <source>
        <dbReference type="EMBL" id="MFD2206561.1"/>
    </source>
</evidence>
<comment type="caution">
    <text evidence="2">The sequence shown here is derived from an EMBL/GenBank/DDBJ whole genome shotgun (WGS) entry which is preliminary data.</text>
</comment>
<reference evidence="3" key="1">
    <citation type="journal article" date="2019" name="Int. J. Syst. Evol. Microbiol.">
        <title>The Global Catalogue of Microorganisms (GCM) 10K type strain sequencing project: providing services to taxonomists for standard genome sequencing and annotation.</title>
        <authorList>
            <consortium name="The Broad Institute Genomics Platform"/>
            <consortium name="The Broad Institute Genome Sequencing Center for Infectious Disease"/>
            <person name="Wu L."/>
            <person name="Ma J."/>
        </authorList>
    </citation>
    <scope>NUCLEOTIDE SEQUENCE [LARGE SCALE GENOMIC DNA]</scope>
    <source>
        <strain evidence="3">CGMCC 4.7192</strain>
    </source>
</reference>
<dbReference type="PANTHER" id="PTHR32419:SF6">
    <property type="entry name" value="GLUTATHIONE S-TRANSFERASE OMEGA-LIKE 1-RELATED"/>
    <property type="match status" value="1"/>
</dbReference>
<protein>
    <submittedName>
        <fullName evidence="2">Glutathione S-transferase C-terminal domain-containing protein</fullName>
    </submittedName>
</protein>
<name>A0ABW5BM25_9PROT</name>
<dbReference type="Gene3D" id="3.40.30.10">
    <property type="entry name" value="Glutaredoxin"/>
    <property type="match status" value="1"/>
</dbReference>
<accession>A0ABW5BM25</accession>
<dbReference type="InterPro" id="IPR004045">
    <property type="entry name" value="Glutathione_S-Trfase_N"/>
</dbReference>
<dbReference type="PANTHER" id="PTHR32419">
    <property type="entry name" value="GLUTATHIONYL-HYDROQUINONE REDUCTASE"/>
    <property type="match status" value="1"/>
</dbReference>
<dbReference type="Pfam" id="PF13410">
    <property type="entry name" value="GST_C_2"/>
    <property type="match status" value="1"/>
</dbReference>
<dbReference type="InterPro" id="IPR036249">
    <property type="entry name" value="Thioredoxin-like_sf"/>
</dbReference>
<organism evidence="2 3">
    <name type="scientific">Kiloniella antarctica</name>
    <dbReference type="NCBI Taxonomy" id="1550907"/>
    <lineage>
        <taxon>Bacteria</taxon>
        <taxon>Pseudomonadati</taxon>
        <taxon>Pseudomonadota</taxon>
        <taxon>Alphaproteobacteria</taxon>
        <taxon>Rhodospirillales</taxon>
        <taxon>Kiloniellaceae</taxon>
        <taxon>Kiloniella</taxon>
    </lineage>
</organism>
<dbReference type="Proteomes" id="UP001597294">
    <property type="component" value="Unassembled WGS sequence"/>
</dbReference>
<gene>
    <name evidence="2" type="ORF">ACFSKO_13085</name>
</gene>